<name>A0ABQ5CUF6_9ASTR</name>
<dbReference type="Proteomes" id="UP001151760">
    <property type="component" value="Unassembled WGS sequence"/>
</dbReference>
<feature type="region of interest" description="Disordered" evidence="1">
    <location>
        <begin position="226"/>
        <end position="264"/>
    </location>
</feature>
<keyword evidence="4" id="KW-1185">Reference proteome</keyword>
<reference evidence="3" key="2">
    <citation type="submission" date="2022-01" db="EMBL/GenBank/DDBJ databases">
        <authorList>
            <person name="Yamashiro T."/>
            <person name="Shiraishi A."/>
            <person name="Satake H."/>
            <person name="Nakayama K."/>
        </authorList>
    </citation>
    <scope>NUCLEOTIDE SEQUENCE</scope>
</reference>
<feature type="region of interest" description="Disordered" evidence="1">
    <location>
        <begin position="94"/>
        <end position="135"/>
    </location>
</feature>
<accession>A0ABQ5CUF6</accession>
<feature type="compositionally biased region" description="Low complexity" evidence="1">
    <location>
        <begin position="233"/>
        <end position="249"/>
    </location>
</feature>
<protein>
    <submittedName>
        <fullName evidence="3">Retrovirus-related pol polyprotein from transposon TNT 1-94</fullName>
    </submittedName>
</protein>
<feature type="compositionally biased region" description="Polar residues" evidence="1">
    <location>
        <begin position="103"/>
        <end position="118"/>
    </location>
</feature>
<gene>
    <name evidence="3" type="ORF">Tco_0910372</name>
</gene>
<dbReference type="Pfam" id="PF13976">
    <property type="entry name" value="gag_pre-integrs"/>
    <property type="match status" value="1"/>
</dbReference>
<organism evidence="3 4">
    <name type="scientific">Tanacetum coccineum</name>
    <dbReference type="NCBI Taxonomy" id="301880"/>
    <lineage>
        <taxon>Eukaryota</taxon>
        <taxon>Viridiplantae</taxon>
        <taxon>Streptophyta</taxon>
        <taxon>Embryophyta</taxon>
        <taxon>Tracheophyta</taxon>
        <taxon>Spermatophyta</taxon>
        <taxon>Magnoliopsida</taxon>
        <taxon>eudicotyledons</taxon>
        <taxon>Gunneridae</taxon>
        <taxon>Pentapetalae</taxon>
        <taxon>asterids</taxon>
        <taxon>campanulids</taxon>
        <taxon>Asterales</taxon>
        <taxon>Asteraceae</taxon>
        <taxon>Asteroideae</taxon>
        <taxon>Anthemideae</taxon>
        <taxon>Anthemidinae</taxon>
        <taxon>Tanacetum</taxon>
    </lineage>
</organism>
<dbReference type="EMBL" id="BQNB010014596">
    <property type="protein sequence ID" value="GJT30097.1"/>
    <property type="molecule type" value="Genomic_DNA"/>
</dbReference>
<dbReference type="InterPro" id="IPR025724">
    <property type="entry name" value="GAG-pre-integrase_dom"/>
</dbReference>
<evidence type="ECO:0000256" key="1">
    <source>
        <dbReference type="SAM" id="MobiDB-lite"/>
    </source>
</evidence>
<feature type="compositionally biased region" description="Polar residues" evidence="1">
    <location>
        <begin position="250"/>
        <end position="264"/>
    </location>
</feature>
<evidence type="ECO:0000313" key="3">
    <source>
        <dbReference type="EMBL" id="GJT30097.1"/>
    </source>
</evidence>
<reference evidence="3" key="1">
    <citation type="journal article" date="2022" name="Int. J. Mol. Sci.">
        <title>Draft Genome of Tanacetum Coccineum: Genomic Comparison of Closely Related Tanacetum-Family Plants.</title>
        <authorList>
            <person name="Yamashiro T."/>
            <person name="Shiraishi A."/>
            <person name="Nakayama K."/>
            <person name="Satake H."/>
        </authorList>
    </citation>
    <scope>NUCLEOTIDE SEQUENCE</scope>
</reference>
<feature type="domain" description="GAG-pre-integrase" evidence="2">
    <location>
        <begin position="329"/>
        <end position="388"/>
    </location>
</feature>
<proteinExistence type="predicted"/>
<sequence length="390" mass="44573">MFKLDIEPISHRLKNNKDAHKDYLKKTIENTDIIRRLVERARKHNPSEPILNSACMFTKHVQELLVYVSKTFPSLTKPSEKLVAVTPLNKDKKVRFADPPTGNIKNNKISQPSSSNKTNKVQDQSKSVKSKKNKKNHVVKTECNAYVMQSMLNANSRYVCAIYNECLFDANHDKYVLDYVHDVNVLSKSKPAKRKNKKKIWKPTVPLKETTIKSVLTPTQRIKVYSRRPKTTKSVGSSSESKSIESRISNQLKPTQSGESNVSNVPSSSLINYRECYHFQGFYVEGLGHNLFSIGQFCESDLKVTFRKHTCFVRNLKVVDILLGSRGTNLYTFSFGDMMKSSPICLLSKASKTKSWLWHRRLSHLNFGTINQLAKQGLVRGLLKLKFEKD</sequence>
<evidence type="ECO:0000259" key="2">
    <source>
        <dbReference type="Pfam" id="PF13976"/>
    </source>
</evidence>
<comment type="caution">
    <text evidence="3">The sequence shown here is derived from an EMBL/GenBank/DDBJ whole genome shotgun (WGS) entry which is preliminary data.</text>
</comment>
<evidence type="ECO:0000313" key="4">
    <source>
        <dbReference type="Proteomes" id="UP001151760"/>
    </source>
</evidence>